<dbReference type="PANTHER" id="PTHR11527">
    <property type="entry name" value="HEAT-SHOCK PROTEIN 20 FAMILY MEMBER"/>
    <property type="match status" value="1"/>
</dbReference>
<dbReference type="RefSeq" id="WP_145243186.1">
    <property type="nucleotide sequence ID" value="NZ_CP036273.1"/>
</dbReference>
<dbReference type="InterPro" id="IPR031107">
    <property type="entry name" value="Small_HSP"/>
</dbReference>
<dbReference type="KEGG" id="uli:ETAA1_50730"/>
<evidence type="ECO:0000256" key="1">
    <source>
        <dbReference type="PROSITE-ProRule" id="PRU00285"/>
    </source>
</evidence>
<dbReference type="Pfam" id="PF00011">
    <property type="entry name" value="HSP20"/>
    <property type="match status" value="1"/>
</dbReference>
<dbReference type="CDD" id="cd06464">
    <property type="entry name" value="ACD_sHsps-like"/>
    <property type="match status" value="1"/>
</dbReference>
<dbReference type="OrthoDB" id="288864at2"/>
<reference evidence="4 5" key="1">
    <citation type="submission" date="2019-02" db="EMBL/GenBank/DDBJ databases">
        <title>Deep-cultivation of Planctomycetes and their phenomic and genomic characterization uncovers novel biology.</title>
        <authorList>
            <person name="Wiegand S."/>
            <person name="Jogler M."/>
            <person name="Boedeker C."/>
            <person name="Pinto D."/>
            <person name="Vollmers J."/>
            <person name="Rivas-Marin E."/>
            <person name="Kohn T."/>
            <person name="Peeters S.H."/>
            <person name="Heuer A."/>
            <person name="Rast P."/>
            <person name="Oberbeckmann S."/>
            <person name="Bunk B."/>
            <person name="Jeske O."/>
            <person name="Meyerdierks A."/>
            <person name="Storesund J.E."/>
            <person name="Kallscheuer N."/>
            <person name="Luecker S."/>
            <person name="Lage O.M."/>
            <person name="Pohl T."/>
            <person name="Merkel B.J."/>
            <person name="Hornburger P."/>
            <person name="Mueller R.-W."/>
            <person name="Bruemmer F."/>
            <person name="Labrenz M."/>
            <person name="Spormann A.M."/>
            <person name="Op den Camp H."/>
            <person name="Overmann J."/>
            <person name="Amann R."/>
            <person name="Jetten M.S.M."/>
            <person name="Mascher T."/>
            <person name="Medema M.H."/>
            <person name="Devos D.P."/>
            <person name="Kaster A.-K."/>
            <person name="Ovreas L."/>
            <person name="Rohde M."/>
            <person name="Galperin M.Y."/>
            <person name="Jogler C."/>
        </authorList>
    </citation>
    <scope>NUCLEOTIDE SEQUENCE [LARGE SCALE GENOMIC DNA]</scope>
    <source>
        <strain evidence="4 5">ETA_A1</strain>
    </source>
</reference>
<dbReference type="PROSITE" id="PS01031">
    <property type="entry name" value="SHSP"/>
    <property type="match status" value="1"/>
</dbReference>
<proteinExistence type="inferred from homology"/>
<sequence length="146" mass="15841">MNRVRNPFNALFNEVTTVQDEVARLFGRVNPFAATAPGGPPLNVWEDDHALYVEADLPGLDPAALDVTVTEGNQLTIQGERAAPEIHGAVWVRQERPAGRFTRAVTLPALVDADKVEAVYADGVLKLTLPKHEAAKPRKVQVKAGQ</sequence>
<evidence type="ECO:0000256" key="2">
    <source>
        <dbReference type="RuleBase" id="RU003616"/>
    </source>
</evidence>
<dbReference type="Proteomes" id="UP000319576">
    <property type="component" value="Chromosome"/>
</dbReference>
<gene>
    <name evidence="4" type="primary">hspA_2</name>
    <name evidence="4" type="ORF">ETAA1_50730</name>
</gene>
<feature type="domain" description="SHSP" evidence="3">
    <location>
        <begin position="33"/>
        <end position="145"/>
    </location>
</feature>
<dbReference type="InterPro" id="IPR008978">
    <property type="entry name" value="HSP20-like_chaperone"/>
</dbReference>
<keyword evidence="5" id="KW-1185">Reference proteome</keyword>
<dbReference type="Gene3D" id="2.60.40.790">
    <property type="match status" value="1"/>
</dbReference>
<dbReference type="EMBL" id="CP036273">
    <property type="protein sequence ID" value="QDU23082.1"/>
    <property type="molecule type" value="Genomic_DNA"/>
</dbReference>
<dbReference type="SUPFAM" id="SSF49764">
    <property type="entry name" value="HSP20-like chaperones"/>
    <property type="match status" value="1"/>
</dbReference>
<name>A0A517XZZ5_9BACT</name>
<comment type="similarity">
    <text evidence="1 2">Belongs to the small heat shock protein (HSP20) family.</text>
</comment>
<dbReference type="AlphaFoldDB" id="A0A517XZZ5"/>
<protein>
    <submittedName>
        <fullName evidence="4">Spore protein SP21</fullName>
    </submittedName>
</protein>
<evidence type="ECO:0000313" key="5">
    <source>
        <dbReference type="Proteomes" id="UP000319576"/>
    </source>
</evidence>
<organism evidence="4 5">
    <name type="scientific">Urbifossiella limnaea</name>
    <dbReference type="NCBI Taxonomy" id="2528023"/>
    <lineage>
        <taxon>Bacteria</taxon>
        <taxon>Pseudomonadati</taxon>
        <taxon>Planctomycetota</taxon>
        <taxon>Planctomycetia</taxon>
        <taxon>Gemmatales</taxon>
        <taxon>Gemmataceae</taxon>
        <taxon>Urbifossiella</taxon>
    </lineage>
</organism>
<accession>A0A517XZZ5</accession>
<evidence type="ECO:0000313" key="4">
    <source>
        <dbReference type="EMBL" id="QDU23082.1"/>
    </source>
</evidence>
<evidence type="ECO:0000259" key="3">
    <source>
        <dbReference type="PROSITE" id="PS01031"/>
    </source>
</evidence>
<dbReference type="InterPro" id="IPR002068">
    <property type="entry name" value="A-crystallin/Hsp20_dom"/>
</dbReference>